<evidence type="ECO:0000259" key="1">
    <source>
        <dbReference type="Pfam" id="PF01037"/>
    </source>
</evidence>
<dbReference type="Gene3D" id="3.30.70.920">
    <property type="match status" value="1"/>
</dbReference>
<dbReference type="InterPro" id="IPR011008">
    <property type="entry name" value="Dimeric_a/b-barrel"/>
</dbReference>
<dbReference type="InterPro" id="IPR019887">
    <property type="entry name" value="Tscrpt_reg_AsnC/Lrp_C"/>
</dbReference>
<dbReference type="RefSeq" id="WP_200813585.1">
    <property type="nucleotide sequence ID" value="NZ_FUWS01000004.1"/>
</dbReference>
<dbReference type="STRING" id="1122192.SAMN02745673_01951"/>
<name>A0A1T4PQM5_9ACTN</name>
<feature type="domain" description="Transcription regulator AsnC/Lrp ligand binding" evidence="1">
    <location>
        <begin position="5"/>
        <end position="76"/>
    </location>
</feature>
<dbReference type="EMBL" id="FUWS01000004">
    <property type="protein sequence ID" value="SJZ93860.1"/>
    <property type="molecule type" value="Genomic_DNA"/>
</dbReference>
<protein>
    <submittedName>
        <fullName evidence="2">Transcriptional regulators</fullName>
    </submittedName>
</protein>
<keyword evidence="3" id="KW-1185">Reference proteome</keyword>
<accession>A0A1T4PQM5</accession>
<evidence type="ECO:0000313" key="2">
    <source>
        <dbReference type="EMBL" id="SJZ93860.1"/>
    </source>
</evidence>
<proteinExistence type="predicted"/>
<dbReference type="AlphaFoldDB" id="A0A1T4PQM5"/>
<gene>
    <name evidence="2" type="ORF">SAMN02745673_01951</name>
</gene>
<dbReference type="Proteomes" id="UP000190637">
    <property type="component" value="Unassembled WGS sequence"/>
</dbReference>
<dbReference type="SUPFAM" id="SSF54909">
    <property type="entry name" value="Dimeric alpha+beta barrel"/>
    <property type="match status" value="1"/>
</dbReference>
<evidence type="ECO:0000313" key="3">
    <source>
        <dbReference type="Proteomes" id="UP000190637"/>
    </source>
</evidence>
<organism evidence="2 3">
    <name type="scientific">Marinactinospora thermotolerans DSM 45154</name>
    <dbReference type="NCBI Taxonomy" id="1122192"/>
    <lineage>
        <taxon>Bacteria</taxon>
        <taxon>Bacillati</taxon>
        <taxon>Actinomycetota</taxon>
        <taxon>Actinomycetes</taxon>
        <taxon>Streptosporangiales</taxon>
        <taxon>Nocardiopsidaceae</taxon>
        <taxon>Marinactinospora</taxon>
    </lineage>
</organism>
<reference evidence="2 3" key="1">
    <citation type="submission" date="2017-02" db="EMBL/GenBank/DDBJ databases">
        <authorList>
            <person name="Peterson S.W."/>
        </authorList>
    </citation>
    <scope>NUCLEOTIDE SEQUENCE [LARGE SCALE GENOMIC DNA]</scope>
    <source>
        <strain evidence="2 3">DSM 45154</strain>
    </source>
</reference>
<sequence>MLIDLTLEAQDARSVETFEQALGRAPEVVEPRRLSGGPDYFARVAVADLAADETFPSRHVMTIPRIRSITSHFTMKHIEPAL</sequence>
<dbReference type="Pfam" id="PF01037">
    <property type="entry name" value="AsnC_trans_reg"/>
    <property type="match status" value="1"/>
</dbReference>